<protein>
    <recommendedName>
        <fullName evidence="10">Integrase catalytic domain-containing protein</fullName>
    </recommendedName>
</protein>
<dbReference type="InterPro" id="IPR050951">
    <property type="entry name" value="Retrovirus_Pol_polyprotein"/>
</dbReference>
<dbReference type="EMBL" id="QXGE01000635">
    <property type="protein sequence ID" value="KAE9307178.1"/>
    <property type="molecule type" value="Genomic_DNA"/>
</dbReference>
<dbReference type="OrthoDB" id="142300at2759"/>
<feature type="compositionally biased region" description="Basic and acidic residues" evidence="1">
    <location>
        <begin position="268"/>
        <end position="285"/>
    </location>
</feature>
<dbReference type="Proteomes" id="UP000441208">
    <property type="component" value="Unassembled WGS sequence"/>
</dbReference>
<dbReference type="EMBL" id="QXGF01001484">
    <property type="protein sequence ID" value="KAE8929660.1"/>
    <property type="molecule type" value="Genomic_DNA"/>
</dbReference>
<evidence type="ECO:0000313" key="8">
    <source>
        <dbReference type="Proteomes" id="UP000437068"/>
    </source>
</evidence>
<dbReference type="EMBL" id="QXFZ01001464">
    <property type="protein sequence ID" value="KAE9090043.1"/>
    <property type="molecule type" value="Genomic_DNA"/>
</dbReference>
<feature type="compositionally biased region" description="Basic residues" evidence="1">
    <location>
        <begin position="245"/>
        <end position="255"/>
    </location>
</feature>
<dbReference type="GO" id="GO:0003676">
    <property type="term" value="F:nucleic acid binding"/>
    <property type="evidence" value="ECO:0007669"/>
    <property type="project" value="InterPro"/>
</dbReference>
<evidence type="ECO:0000313" key="6">
    <source>
        <dbReference type="Proteomes" id="UP000429523"/>
    </source>
</evidence>
<name>A0A6A3WT27_9STRA</name>
<accession>A0A6A3WT27</accession>
<evidence type="ECO:0000313" key="7">
    <source>
        <dbReference type="Proteomes" id="UP000433483"/>
    </source>
</evidence>
<reference evidence="6 7" key="1">
    <citation type="submission" date="2018-08" db="EMBL/GenBank/DDBJ databases">
        <title>Genomic investigation of the strawberry pathogen Phytophthora fragariae indicates pathogenicity is determined by transcriptional variation in three key races.</title>
        <authorList>
            <person name="Adams T.M."/>
            <person name="Armitage A.D."/>
            <person name="Sobczyk M.K."/>
            <person name="Bates H.J."/>
            <person name="Dunwell J.M."/>
            <person name="Nellist C.F."/>
            <person name="Harrison R.J."/>
        </authorList>
    </citation>
    <scope>NUCLEOTIDE SEQUENCE [LARGE SCALE GENOMIC DNA]</scope>
    <source>
        <strain evidence="5 8">A4</strain>
        <strain evidence="4 7">NOV-27</strain>
        <strain evidence="3 9">NOV-71</strain>
        <strain evidence="2 6">NOV-9</strain>
    </source>
</reference>
<dbReference type="EMBL" id="QXGB01001467">
    <property type="protein sequence ID" value="KAE9190305.1"/>
    <property type="molecule type" value="Genomic_DNA"/>
</dbReference>
<dbReference type="PANTHER" id="PTHR37984">
    <property type="entry name" value="PROTEIN CBG26694"/>
    <property type="match status" value="1"/>
</dbReference>
<dbReference type="Proteomes" id="UP000437068">
    <property type="component" value="Unassembled WGS sequence"/>
</dbReference>
<evidence type="ECO:0000256" key="1">
    <source>
        <dbReference type="SAM" id="MobiDB-lite"/>
    </source>
</evidence>
<dbReference type="Gene3D" id="3.30.420.10">
    <property type="entry name" value="Ribonuclease H-like superfamily/Ribonuclease H"/>
    <property type="match status" value="1"/>
</dbReference>
<evidence type="ECO:0000313" key="3">
    <source>
        <dbReference type="EMBL" id="KAE9090043.1"/>
    </source>
</evidence>
<dbReference type="AlphaFoldDB" id="A0A6A3WT27"/>
<feature type="compositionally biased region" description="Basic and acidic residues" evidence="1">
    <location>
        <begin position="352"/>
        <end position="362"/>
    </location>
</feature>
<keyword evidence="7" id="KW-1185">Reference proteome</keyword>
<gene>
    <name evidence="5" type="ORF">PF001_g11744</name>
    <name evidence="4" type="ORF">PF005_g19300</name>
    <name evidence="3" type="ORF">PF007_g19385</name>
    <name evidence="2" type="ORF">PF009_g20229</name>
</gene>
<evidence type="ECO:0000313" key="9">
    <source>
        <dbReference type="Proteomes" id="UP000441208"/>
    </source>
</evidence>
<feature type="compositionally biased region" description="Basic residues" evidence="1">
    <location>
        <begin position="317"/>
        <end position="332"/>
    </location>
</feature>
<evidence type="ECO:0008006" key="10">
    <source>
        <dbReference type="Google" id="ProtNLM"/>
    </source>
</evidence>
<sequence>MVSMYASENQAGWDNWLPCAVYAYNGARHSTTGYSPNELLMGRRLRAPNELLRASGVTQIGQWAEYHKKLVRHMARATEIAQRAAAQNQERRARYYNHRVRNTTHFKVEDLVWVLRPPRGRGITKLAHQWVGPAKIEEDVGYDNWRVTRLDDGSSLVVHSSFLTPYHCPDNQLQEIAQMETGEYEQDGTYGVDDVWLPEPVAANENERVTQPPTAESSKRTPAAAEWSTATGASALGSEPERQVHRSGHIARHVVRAPVQHRAGGRVGPEERQHGQDPSRSDMAEQRATTQPITMEVAARPSAENDPDASGILPVTTKRKATSQKGAARKRNREANEAQSAKDAEAEQLCLHVEKTAREARAARRSSRRGAPPPPGATEANADVAQSLHDDGVPNVRELSTDGVPVGPVGSPTRGEEQVGTEGERANMERRLIEEEDLPTAAVQALRGRGRPRKQPTRPSLLQQYVFGPIIELGRRRRRNRVGRYELQYEVEYRKAEGAPPGQKWLGVAEYEELLDVGKMASGHRQRHYTLKLSTSVE</sequence>
<evidence type="ECO:0000313" key="2">
    <source>
        <dbReference type="EMBL" id="KAE8929660.1"/>
    </source>
</evidence>
<evidence type="ECO:0000313" key="5">
    <source>
        <dbReference type="EMBL" id="KAE9307178.1"/>
    </source>
</evidence>
<proteinExistence type="predicted"/>
<feature type="compositionally biased region" description="Basic and acidic residues" evidence="1">
    <location>
        <begin position="414"/>
        <end position="424"/>
    </location>
</feature>
<dbReference type="Proteomes" id="UP000433483">
    <property type="component" value="Unassembled WGS sequence"/>
</dbReference>
<feature type="compositionally biased region" description="Basic and acidic residues" evidence="1">
    <location>
        <begin position="333"/>
        <end position="345"/>
    </location>
</feature>
<evidence type="ECO:0000313" key="4">
    <source>
        <dbReference type="EMBL" id="KAE9190305.1"/>
    </source>
</evidence>
<dbReference type="PANTHER" id="PTHR37984:SF15">
    <property type="entry name" value="INTEGRASE CATALYTIC DOMAIN-CONTAINING PROTEIN"/>
    <property type="match status" value="1"/>
</dbReference>
<dbReference type="Proteomes" id="UP000429523">
    <property type="component" value="Unassembled WGS sequence"/>
</dbReference>
<comment type="caution">
    <text evidence="4">The sequence shown here is derived from an EMBL/GenBank/DDBJ whole genome shotgun (WGS) entry which is preliminary data.</text>
</comment>
<organism evidence="4 7">
    <name type="scientific">Phytophthora fragariae</name>
    <dbReference type="NCBI Taxonomy" id="53985"/>
    <lineage>
        <taxon>Eukaryota</taxon>
        <taxon>Sar</taxon>
        <taxon>Stramenopiles</taxon>
        <taxon>Oomycota</taxon>
        <taxon>Peronosporomycetes</taxon>
        <taxon>Peronosporales</taxon>
        <taxon>Peronosporaceae</taxon>
        <taxon>Phytophthora</taxon>
    </lineage>
</organism>
<dbReference type="InterPro" id="IPR036397">
    <property type="entry name" value="RNaseH_sf"/>
</dbReference>
<feature type="region of interest" description="Disordered" evidence="1">
    <location>
        <begin position="205"/>
        <end position="424"/>
    </location>
</feature>